<organism evidence="2 3">
    <name type="scientific">Actinoplanes palleronii</name>
    <dbReference type="NCBI Taxonomy" id="113570"/>
    <lineage>
        <taxon>Bacteria</taxon>
        <taxon>Bacillati</taxon>
        <taxon>Actinomycetota</taxon>
        <taxon>Actinomycetes</taxon>
        <taxon>Micromonosporales</taxon>
        <taxon>Micromonosporaceae</taxon>
        <taxon>Actinoplanes</taxon>
    </lineage>
</organism>
<dbReference type="RefSeq" id="WP_203825360.1">
    <property type="nucleotide sequence ID" value="NZ_BAAATY010000007.1"/>
</dbReference>
<evidence type="ECO:0000313" key="2">
    <source>
        <dbReference type="EMBL" id="GIE66694.1"/>
    </source>
</evidence>
<dbReference type="Proteomes" id="UP000624709">
    <property type="component" value="Unassembled WGS sequence"/>
</dbReference>
<gene>
    <name evidence="2" type="ORF">Apa02nite_028020</name>
</gene>
<dbReference type="EMBL" id="BOMS01000040">
    <property type="protein sequence ID" value="GIE66694.1"/>
    <property type="molecule type" value="Genomic_DNA"/>
</dbReference>
<feature type="compositionally biased region" description="Basic and acidic residues" evidence="1">
    <location>
        <begin position="70"/>
        <end position="84"/>
    </location>
</feature>
<feature type="region of interest" description="Disordered" evidence="1">
    <location>
        <begin position="1"/>
        <end position="84"/>
    </location>
</feature>
<protein>
    <submittedName>
        <fullName evidence="2">Uncharacterized protein</fullName>
    </submittedName>
</protein>
<sequence>MTERQPHVNAARLLEYGHPEGRNVRRSMVQPRSEESRLTNRPYRGHHRAEHTLDDENISALQRSSRMGRHHADPASDDHHMNHR</sequence>
<accession>A0ABQ4B7M7</accession>
<name>A0ABQ4B7M7_9ACTN</name>
<reference evidence="2 3" key="1">
    <citation type="submission" date="2021-01" db="EMBL/GenBank/DDBJ databases">
        <title>Whole genome shotgun sequence of Actinoplanes palleronii NBRC 14916.</title>
        <authorList>
            <person name="Komaki H."/>
            <person name="Tamura T."/>
        </authorList>
    </citation>
    <scope>NUCLEOTIDE SEQUENCE [LARGE SCALE GENOMIC DNA]</scope>
    <source>
        <strain evidence="2 3">NBRC 14916</strain>
    </source>
</reference>
<evidence type="ECO:0000256" key="1">
    <source>
        <dbReference type="SAM" id="MobiDB-lite"/>
    </source>
</evidence>
<evidence type="ECO:0000313" key="3">
    <source>
        <dbReference type="Proteomes" id="UP000624709"/>
    </source>
</evidence>
<proteinExistence type="predicted"/>
<keyword evidence="3" id="KW-1185">Reference proteome</keyword>
<comment type="caution">
    <text evidence="2">The sequence shown here is derived from an EMBL/GenBank/DDBJ whole genome shotgun (WGS) entry which is preliminary data.</text>
</comment>